<feature type="disulfide bond" evidence="11">
    <location>
        <begin position="131"/>
        <end position="146"/>
    </location>
</feature>
<keyword evidence="8 11" id="KW-1015">Disulfide bond</keyword>
<evidence type="ECO:0000256" key="5">
    <source>
        <dbReference type="ARBA" id="ARBA00022737"/>
    </source>
</evidence>
<keyword evidence="4 14" id="KW-0732">Signal</keyword>
<dbReference type="GO" id="GO:0009986">
    <property type="term" value="C:cell surface"/>
    <property type="evidence" value="ECO:0000318"/>
    <property type="project" value="GO_Central"/>
</dbReference>
<reference evidence="17" key="2">
    <citation type="submission" date="2025-08" db="UniProtKB">
        <authorList>
            <consortium name="Ensembl"/>
        </authorList>
    </citation>
    <scope>IDENTIFICATION</scope>
    <source>
        <strain evidence="17">Glennie</strain>
    </source>
</reference>
<evidence type="ECO:0000256" key="4">
    <source>
        <dbReference type="ARBA" id="ARBA00022729"/>
    </source>
</evidence>
<dbReference type="PANTHER" id="PTHR46330:SF17">
    <property type="entry name" value="TUMOR NECROSIS FACTOR RECEPTOR SUPERFAMILY, MEMBER 10B"/>
    <property type="match status" value="1"/>
</dbReference>
<feature type="domain" description="TNFR-Cys" evidence="16">
    <location>
        <begin position="88"/>
        <end position="129"/>
    </location>
</feature>
<feature type="repeat" description="TNFR-Cys" evidence="11">
    <location>
        <begin position="88"/>
        <end position="129"/>
    </location>
</feature>
<dbReference type="FunFam" id="2.10.50.10:FF:000004">
    <property type="entry name" value="Tumor necrosis factor receptor superfamily member 6"/>
    <property type="match status" value="1"/>
</dbReference>
<comment type="subcellular location">
    <subcellularLocation>
        <location evidence="1">Membrane</location>
        <topology evidence="1">Single-pass type I membrane protein</topology>
    </subcellularLocation>
</comment>
<dbReference type="OrthoDB" id="9417953at2759"/>
<evidence type="ECO:0000259" key="15">
    <source>
        <dbReference type="PROSITE" id="PS50017"/>
    </source>
</evidence>
<evidence type="ECO:0000256" key="10">
    <source>
        <dbReference type="ARBA" id="ARBA00023180"/>
    </source>
</evidence>
<dbReference type="OMA" id="TKCRSDQ"/>
<dbReference type="InParanoid" id="A0A6I8NUM1"/>
<evidence type="ECO:0000259" key="16">
    <source>
        <dbReference type="PROSITE" id="PS50050"/>
    </source>
</evidence>
<comment type="caution">
    <text evidence="11">Lacks conserved residue(s) required for the propagation of feature annotation.</text>
</comment>
<keyword evidence="6 13" id="KW-1133">Transmembrane helix</keyword>
<dbReference type="GO" id="GO:0036462">
    <property type="term" value="P:TRAIL-activated apoptotic signaling pathway"/>
    <property type="evidence" value="ECO:0000318"/>
    <property type="project" value="GO_Central"/>
</dbReference>
<dbReference type="PANTHER" id="PTHR46330">
    <property type="entry name" value="TUMOR NECROSIS FACTOR RECEPTOR SUPERFAMILY MEMBER 10B"/>
    <property type="match status" value="1"/>
</dbReference>
<dbReference type="PROSITE" id="PS50050">
    <property type="entry name" value="TNFR_NGFR_2"/>
    <property type="match status" value="2"/>
</dbReference>
<dbReference type="KEGG" id="oaa:103169510"/>
<dbReference type="GeneTree" id="ENSGT00940000162957"/>
<dbReference type="SMART" id="SM00005">
    <property type="entry name" value="DEATH"/>
    <property type="match status" value="1"/>
</dbReference>
<dbReference type="RefSeq" id="XP_028922493.1">
    <property type="nucleotide sequence ID" value="XM_029066660.2"/>
</dbReference>
<feature type="chain" id="PRO_5026327942" evidence="14">
    <location>
        <begin position="29"/>
        <end position="429"/>
    </location>
</feature>
<dbReference type="InterPro" id="IPR011029">
    <property type="entry name" value="DEATH-like_dom_sf"/>
</dbReference>
<dbReference type="InterPro" id="IPR034024">
    <property type="entry name" value="TNFRSF10_N"/>
</dbReference>
<reference evidence="17 18" key="1">
    <citation type="journal article" date="2008" name="Nature">
        <title>Genome analysis of the platypus reveals unique signatures of evolution.</title>
        <authorList>
            <person name="Warren W.C."/>
            <person name="Hillier L.W."/>
            <person name="Marshall Graves J.A."/>
            <person name="Birney E."/>
            <person name="Ponting C.P."/>
            <person name="Grutzner F."/>
            <person name="Belov K."/>
            <person name="Miller W."/>
            <person name="Clarke L."/>
            <person name="Chinwalla A.T."/>
            <person name="Yang S.P."/>
            <person name="Heger A."/>
            <person name="Locke D.P."/>
            <person name="Miethke P."/>
            <person name="Waters P.D."/>
            <person name="Veyrunes F."/>
            <person name="Fulton L."/>
            <person name="Fulton B."/>
            <person name="Graves T."/>
            <person name="Wallis J."/>
            <person name="Puente X.S."/>
            <person name="Lopez-Otin C."/>
            <person name="Ordonez G.R."/>
            <person name="Eichler E.E."/>
            <person name="Chen L."/>
            <person name="Cheng Z."/>
            <person name="Deakin J.E."/>
            <person name="Alsop A."/>
            <person name="Thompson K."/>
            <person name="Kirby P."/>
            <person name="Papenfuss A.T."/>
            <person name="Wakefield M.J."/>
            <person name="Olender T."/>
            <person name="Lancet D."/>
            <person name="Huttley G.A."/>
            <person name="Smit A.F."/>
            <person name="Pask A."/>
            <person name="Temple-Smith P."/>
            <person name="Batzer M.A."/>
            <person name="Walker J.A."/>
            <person name="Konkel M.K."/>
            <person name="Harris R.S."/>
            <person name="Whittington C.M."/>
            <person name="Wong E.S."/>
            <person name="Gemmell N.J."/>
            <person name="Buschiazzo E."/>
            <person name="Vargas Jentzsch I.M."/>
            <person name="Merkel A."/>
            <person name="Schmitz J."/>
            <person name="Zemann A."/>
            <person name="Churakov G."/>
            <person name="Kriegs J.O."/>
            <person name="Brosius J."/>
            <person name="Murchison E.P."/>
            <person name="Sachidanandam R."/>
            <person name="Smith C."/>
            <person name="Hannon G.J."/>
            <person name="Tsend-Ayush E."/>
            <person name="McMillan D."/>
            <person name="Attenborough R."/>
            <person name="Rens W."/>
            <person name="Ferguson-Smith M."/>
            <person name="Lefevre C.M."/>
            <person name="Sharp J.A."/>
            <person name="Nicholas K.R."/>
            <person name="Ray D.A."/>
            <person name="Kube M."/>
            <person name="Reinhardt R."/>
            <person name="Pringle T.H."/>
            <person name="Taylor J."/>
            <person name="Jones R.C."/>
            <person name="Nixon B."/>
            <person name="Dacheux J.L."/>
            <person name="Niwa H."/>
            <person name="Sekita Y."/>
            <person name="Huang X."/>
            <person name="Stark A."/>
            <person name="Kheradpour P."/>
            <person name="Kellis M."/>
            <person name="Flicek P."/>
            <person name="Chen Y."/>
            <person name="Webber C."/>
            <person name="Hardison R."/>
            <person name="Nelson J."/>
            <person name="Hallsworth-Pepin K."/>
            <person name="Delehaunty K."/>
            <person name="Markovic C."/>
            <person name="Minx P."/>
            <person name="Feng Y."/>
            <person name="Kremitzki C."/>
            <person name="Mitreva M."/>
            <person name="Glasscock J."/>
            <person name="Wylie T."/>
            <person name="Wohldmann P."/>
            <person name="Thiru P."/>
            <person name="Nhan M.N."/>
            <person name="Pohl C.S."/>
            <person name="Smith S.M."/>
            <person name="Hou S."/>
            <person name="Nefedov M."/>
            <person name="de Jong P.J."/>
            <person name="Renfree M.B."/>
            <person name="Mardis E.R."/>
            <person name="Wilson R.K."/>
        </authorList>
    </citation>
    <scope>NUCLEOTIDE SEQUENCE [LARGE SCALE GENOMIC DNA]</scope>
    <source>
        <strain evidence="17 18">Glennie</strain>
    </source>
</reference>
<evidence type="ECO:0000256" key="13">
    <source>
        <dbReference type="SAM" id="Phobius"/>
    </source>
</evidence>
<dbReference type="Ensembl" id="ENSOANT00000063009.1">
    <property type="protein sequence ID" value="ENSOANP00000044999.1"/>
    <property type="gene ID" value="ENSOANG00000013875.3"/>
</dbReference>
<dbReference type="GO" id="GO:0043065">
    <property type="term" value="P:positive regulation of apoptotic process"/>
    <property type="evidence" value="ECO:0000318"/>
    <property type="project" value="GO_Central"/>
</dbReference>
<dbReference type="GO" id="GO:0004888">
    <property type="term" value="F:transmembrane signaling receptor activity"/>
    <property type="evidence" value="ECO:0007669"/>
    <property type="project" value="UniProtKB-ARBA"/>
</dbReference>
<feature type="signal peptide" evidence="14">
    <location>
        <begin position="1"/>
        <end position="28"/>
    </location>
</feature>
<keyword evidence="10" id="KW-0325">Glycoprotein</keyword>
<keyword evidence="3" id="KW-0053">Apoptosis</keyword>
<dbReference type="Pfam" id="PF00020">
    <property type="entry name" value="TNFR_c6"/>
    <property type="match status" value="1"/>
</dbReference>
<evidence type="ECO:0000256" key="12">
    <source>
        <dbReference type="SAM" id="MobiDB-lite"/>
    </source>
</evidence>
<feature type="disulfide bond" evidence="11">
    <location>
        <begin position="108"/>
        <end position="121"/>
    </location>
</feature>
<dbReference type="InterPro" id="IPR052491">
    <property type="entry name" value="TNFRSF10"/>
</dbReference>
<accession>A0A6I8NUM1</accession>
<evidence type="ECO:0000256" key="2">
    <source>
        <dbReference type="ARBA" id="ARBA00022692"/>
    </source>
</evidence>
<protein>
    <submittedName>
        <fullName evidence="17">Uncharacterized protein</fullName>
    </submittedName>
</protein>
<dbReference type="FunCoup" id="A0A6I8NUM1">
    <property type="interactions" value="1091"/>
</dbReference>
<feature type="disulfide bond" evidence="11">
    <location>
        <begin position="111"/>
        <end position="129"/>
    </location>
</feature>
<dbReference type="SUPFAM" id="SSF47986">
    <property type="entry name" value="DEATH domain"/>
    <property type="match status" value="1"/>
</dbReference>
<dbReference type="CDD" id="cd10580">
    <property type="entry name" value="TNFRSF10"/>
    <property type="match status" value="1"/>
</dbReference>
<feature type="compositionally biased region" description="Low complexity" evidence="12">
    <location>
        <begin position="261"/>
        <end position="272"/>
    </location>
</feature>
<evidence type="ECO:0000256" key="9">
    <source>
        <dbReference type="ARBA" id="ARBA00023170"/>
    </source>
</evidence>
<dbReference type="GeneID" id="103169510"/>
<keyword evidence="9" id="KW-0675">Receptor</keyword>
<evidence type="ECO:0000256" key="11">
    <source>
        <dbReference type="PROSITE-ProRule" id="PRU00206"/>
    </source>
</evidence>
<proteinExistence type="predicted"/>
<dbReference type="AlphaFoldDB" id="A0A6I8NUM1"/>
<dbReference type="InterPro" id="IPR000488">
    <property type="entry name" value="Death_dom"/>
</dbReference>
<feature type="transmembrane region" description="Helical" evidence="13">
    <location>
        <begin position="182"/>
        <end position="205"/>
    </location>
</feature>
<dbReference type="PROSITE" id="PS50017">
    <property type="entry name" value="DEATH_DOMAIN"/>
    <property type="match status" value="1"/>
</dbReference>
<dbReference type="Gene3D" id="1.10.533.10">
    <property type="entry name" value="Death Domain, Fas"/>
    <property type="match status" value="1"/>
</dbReference>
<name>A0A6I8NUM1_ORNAN</name>
<evidence type="ECO:0000256" key="3">
    <source>
        <dbReference type="ARBA" id="ARBA00022703"/>
    </source>
</evidence>
<organism evidence="17 18">
    <name type="scientific">Ornithorhynchus anatinus</name>
    <name type="common">Duckbill platypus</name>
    <dbReference type="NCBI Taxonomy" id="9258"/>
    <lineage>
        <taxon>Eukaryota</taxon>
        <taxon>Metazoa</taxon>
        <taxon>Chordata</taxon>
        <taxon>Craniata</taxon>
        <taxon>Vertebrata</taxon>
        <taxon>Euteleostomi</taxon>
        <taxon>Mammalia</taxon>
        <taxon>Monotremata</taxon>
        <taxon>Ornithorhynchidae</taxon>
        <taxon>Ornithorhynchus</taxon>
    </lineage>
</organism>
<dbReference type="Bgee" id="ENSOANG00000013875">
    <property type="expression patterns" value="Expressed in fibroblast and 7 other cell types or tissues"/>
</dbReference>
<evidence type="ECO:0000256" key="8">
    <source>
        <dbReference type="ARBA" id="ARBA00023157"/>
    </source>
</evidence>
<dbReference type="Pfam" id="PF00531">
    <property type="entry name" value="Death"/>
    <property type="match status" value="1"/>
</dbReference>
<feature type="disulfide bond" evidence="11">
    <location>
        <begin position="153"/>
        <end position="171"/>
    </location>
</feature>
<feature type="domain" description="Death" evidence="15">
    <location>
        <begin position="325"/>
        <end position="394"/>
    </location>
</feature>
<evidence type="ECO:0000313" key="17">
    <source>
        <dbReference type="Ensembl" id="ENSOANP00000044999.1"/>
    </source>
</evidence>
<dbReference type="SMART" id="SM00208">
    <property type="entry name" value="TNFR"/>
    <property type="match status" value="2"/>
</dbReference>
<evidence type="ECO:0000313" key="18">
    <source>
        <dbReference type="Proteomes" id="UP000002279"/>
    </source>
</evidence>
<feature type="region of interest" description="Disordered" evidence="12">
    <location>
        <begin position="261"/>
        <end position="286"/>
    </location>
</feature>
<evidence type="ECO:0000256" key="7">
    <source>
        <dbReference type="ARBA" id="ARBA00023136"/>
    </source>
</evidence>
<dbReference type="Gene3D" id="2.10.50.10">
    <property type="entry name" value="Tumor Necrosis Factor Receptor, subunit A, domain 2"/>
    <property type="match status" value="3"/>
</dbReference>
<evidence type="ECO:0000256" key="14">
    <source>
        <dbReference type="SAM" id="SignalP"/>
    </source>
</evidence>
<reference evidence="17" key="3">
    <citation type="submission" date="2025-09" db="UniProtKB">
        <authorList>
            <consortium name="Ensembl"/>
        </authorList>
    </citation>
    <scope>IDENTIFICATION</scope>
    <source>
        <strain evidence="17">Glennie</strain>
    </source>
</reference>
<dbReference type="GO" id="GO:0005886">
    <property type="term" value="C:plasma membrane"/>
    <property type="evidence" value="ECO:0000318"/>
    <property type="project" value="GO_Central"/>
</dbReference>
<gene>
    <name evidence="17" type="primary">LOC103169510</name>
</gene>
<dbReference type="Proteomes" id="UP000002279">
    <property type="component" value="Chromosome 5"/>
</dbReference>
<keyword evidence="5" id="KW-0677">Repeat</keyword>
<feature type="domain" description="TNFR-Cys" evidence="16">
    <location>
        <begin position="130"/>
        <end position="171"/>
    </location>
</feature>
<dbReference type="InterPro" id="IPR001368">
    <property type="entry name" value="TNFR/NGFR_Cys_rich_reg"/>
</dbReference>
<dbReference type="SUPFAM" id="SSF57586">
    <property type="entry name" value="TNF receptor-like"/>
    <property type="match status" value="2"/>
</dbReference>
<sequence length="429" mass="47215">MTWRRGAGLGVALAIALCPLFLRHPAESASVSKRNSFSTQGTAPQVRKGGLEELKFYKHQGRQCLLCPAGQYVKEGCNTSFTHGICAPCQNGANFTAFPNGLFYCIKCQICKPDQEEVSPCTTTEDTQCHCKAGTFCPRDHPCEVCMKCKTRCPEDMAVGSSCQPWSDLQCVPSERTVPRQLWILSALPLFLLLVAGLALGRYYLCNSSAGVSHLGTRKLLSNLRDCFPLFMVPCGRRPGDRDNEHNQEVLSNRDVQRALLPQQPGGLQPQPRTAKREESLMEQKGAVAPQIESKRILVPANGANPMETLEKALPHFEREVPCKSWNGYMIRLGLSQNEIDVARGSERYTEDQPRSLLRTWQIKMGKGASINTMLETLDEMRLKLIRESIQESLIASKLYVFASCEAEMPGSGSGGSGPGSSTETKVPG</sequence>
<evidence type="ECO:0000256" key="6">
    <source>
        <dbReference type="ARBA" id="ARBA00022989"/>
    </source>
</evidence>
<feature type="region of interest" description="Disordered" evidence="12">
    <location>
        <begin position="409"/>
        <end position="429"/>
    </location>
</feature>
<evidence type="ECO:0000256" key="1">
    <source>
        <dbReference type="ARBA" id="ARBA00004479"/>
    </source>
</evidence>
<feature type="repeat" description="TNFR-Cys" evidence="11">
    <location>
        <begin position="130"/>
        <end position="171"/>
    </location>
</feature>
<keyword evidence="7 13" id="KW-0472">Membrane</keyword>
<keyword evidence="18" id="KW-1185">Reference proteome</keyword>
<keyword evidence="2 13" id="KW-0812">Transmembrane</keyword>
<dbReference type="FunFam" id="1.10.533.10:FF:000043">
    <property type="entry name" value="Tumor necrosis factor receptor superfamily member 10A"/>
    <property type="match status" value="1"/>
</dbReference>